<evidence type="ECO:0000313" key="8">
    <source>
        <dbReference type="Proteomes" id="UP001501367"/>
    </source>
</evidence>
<gene>
    <name evidence="7" type="ORF">GCM10022422_41780</name>
</gene>
<feature type="transmembrane region" description="Helical" evidence="5">
    <location>
        <begin position="7"/>
        <end position="27"/>
    </location>
</feature>
<dbReference type="Pfam" id="PF00034">
    <property type="entry name" value="Cytochrom_C"/>
    <property type="match status" value="1"/>
</dbReference>
<evidence type="ECO:0000313" key="7">
    <source>
        <dbReference type="EMBL" id="GAA3752105.1"/>
    </source>
</evidence>
<dbReference type="SUPFAM" id="SSF46626">
    <property type="entry name" value="Cytochrome c"/>
    <property type="match status" value="1"/>
</dbReference>
<accession>A0ABP7G1H9</accession>
<dbReference type="Gene3D" id="1.10.760.10">
    <property type="entry name" value="Cytochrome c-like domain"/>
    <property type="match status" value="1"/>
</dbReference>
<dbReference type="InterPro" id="IPR009056">
    <property type="entry name" value="Cyt_c-like_dom"/>
</dbReference>
<dbReference type="EMBL" id="BAABDT010000007">
    <property type="protein sequence ID" value="GAA3752105.1"/>
    <property type="molecule type" value="Genomic_DNA"/>
</dbReference>
<evidence type="ECO:0000256" key="4">
    <source>
        <dbReference type="PROSITE-ProRule" id="PRU00433"/>
    </source>
</evidence>
<keyword evidence="3 4" id="KW-0408">Iron</keyword>
<evidence type="ECO:0000256" key="5">
    <source>
        <dbReference type="SAM" id="Phobius"/>
    </source>
</evidence>
<dbReference type="Proteomes" id="UP001501367">
    <property type="component" value="Unassembled WGS sequence"/>
</dbReference>
<keyword evidence="5" id="KW-1133">Transmembrane helix</keyword>
<evidence type="ECO:0000259" key="6">
    <source>
        <dbReference type="PROSITE" id="PS51007"/>
    </source>
</evidence>
<dbReference type="InterPro" id="IPR036909">
    <property type="entry name" value="Cyt_c-like_dom_sf"/>
</dbReference>
<evidence type="ECO:0000256" key="1">
    <source>
        <dbReference type="ARBA" id="ARBA00022617"/>
    </source>
</evidence>
<keyword evidence="5" id="KW-0472">Membrane</keyword>
<dbReference type="PROSITE" id="PS51007">
    <property type="entry name" value="CYTC"/>
    <property type="match status" value="1"/>
</dbReference>
<keyword evidence="5" id="KW-0812">Transmembrane</keyword>
<name>A0ABP7G1H9_9FLAO</name>
<evidence type="ECO:0000256" key="2">
    <source>
        <dbReference type="ARBA" id="ARBA00022723"/>
    </source>
</evidence>
<keyword evidence="8" id="KW-1185">Reference proteome</keyword>
<keyword evidence="2 4" id="KW-0479">Metal-binding</keyword>
<proteinExistence type="predicted"/>
<reference evidence="8" key="1">
    <citation type="journal article" date="2019" name="Int. J. Syst. Evol. Microbiol.">
        <title>The Global Catalogue of Microorganisms (GCM) 10K type strain sequencing project: providing services to taxonomists for standard genome sequencing and annotation.</title>
        <authorList>
            <consortium name="The Broad Institute Genomics Platform"/>
            <consortium name="The Broad Institute Genome Sequencing Center for Infectious Disease"/>
            <person name="Wu L."/>
            <person name="Ma J."/>
        </authorList>
    </citation>
    <scope>NUCLEOTIDE SEQUENCE [LARGE SCALE GENOMIC DNA]</scope>
    <source>
        <strain evidence="8">JCM 17336</strain>
    </source>
</reference>
<evidence type="ECO:0000256" key="3">
    <source>
        <dbReference type="ARBA" id="ARBA00023004"/>
    </source>
</evidence>
<comment type="caution">
    <text evidence="7">The sequence shown here is derived from an EMBL/GenBank/DDBJ whole genome shotgun (WGS) entry which is preliminary data.</text>
</comment>
<sequence>MKRIRQILAISISLIILLVGIILYQVITYKPPISDFYCATPVPVFCGIPKLSKNQEKGREIFNSNCAACHKLDFKNTGPPLRGVDSLVFVKWVIGKNHKIDTTKIQQLGIDYHRTMFSERVKEKDLNLIIDYCSIKRNH</sequence>
<organism evidence="7 8">
    <name type="scientific">Flavobacterium ginsengisoli</name>
    <dbReference type="NCBI Taxonomy" id="871694"/>
    <lineage>
        <taxon>Bacteria</taxon>
        <taxon>Pseudomonadati</taxon>
        <taxon>Bacteroidota</taxon>
        <taxon>Flavobacteriia</taxon>
        <taxon>Flavobacteriales</taxon>
        <taxon>Flavobacteriaceae</taxon>
        <taxon>Flavobacterium</taxon>
    </lineage>
</organism>
<protein>
    <recommendedName>
        <fullName evidence="6">Cytochrome c domain-containing protein</fullName>
    </recommendedName>
</protein>
<keyword evidence="1 4" id="KW-0349">Heme</keyword>
<feature type="domain" description="Cytochrome c" evidence="6">
    <location>
        <begin position="53"/>
        <end position="137"/>
    </location>
</feature>